<gene>
    <name evidence="3" type="ORF">LY90DRAFT_677732</name>
</gene>
<evidence type="ECO:0000313" key="4">
    <source>
        <dbReference type="Proteomes" id="UP000193920"/>
    </source>
</evidence>
<accession>A0A1Y1ZRQ0</accession>
<evidence type="ECO:0000313" key="3">
    <source>
        <dbReference type="EMBL" id="ORY12900.1"/>
    </source>
</evidence>
<dbReference type="EMBL" id="MCOG01000366">
    <property type="protein sequence ID" value="ORY12900.1"/>
    <property type="molecule type" value="Genomic_DNA"/>
</dbReference>
<dbReference type="OrthoDB" id="2155050at2759"/>
<proteinExistence type="predicted"/>
<feature type="coiled-coil region" evidence="1">
    <location>
        <begin position="1552"/>
        <end position="1628"/>
    </location>
</feature>
<dbReference type="STRING" id="1754190.A0A1Y1ZRQ0"/>
<feature type="region of interest" description="Disordered" evidence="2">
    <location>
        <begin position="908"/>
        <end position="933"/>
    </location>
</feature>
<feature type="compositionally biased region" description="Low complexity" evidence="2">
    <location>
        <begin position="916"/>
        <end position="925"/>
    </location>
</feature>
<dbReference type="Proteomes" id="UP000193920">
    <property type="component" value="Unassembled WGS sequence"/>
</dbReference>
<keyword evidence="1" id="KW-0175">Coiled coil</keyword>
<keyword evidence="4" id="KW-1185">Reference proteome</keyword>
<sequence>MRIQDYKFNLNIIGCKSELNINRDDFMKIARFEQELDTSKVNVNDETMAIFTYLCNGINTSPIENTPSIINSFNLDKIIVNNSDFEKSIKDIVTITIFSDFLIITKDTHSQKGNKDNNNSHLSDINGNPKIKSQLLYPPIPLKDVSIVERKVPRYLQKLNHIHIDGNGGFDSFKSKNFKMDGYDSFRSKNMKVVESELTYSDFVYELRCTNPQIFIVLQAESEVDREDFISSINTQKNNILNANNDIYFDNLGQFVVSSFKSNISKIAFEGDISNRLLKINENKKSYSNMSIDIENPLNDSTDNENLDLSLGERNEIQNSSVVNDSKFNNTTLFQAICTPYYFKQNEWIKMPKSNICIHQNSDGRNFITLNASATGRTLLNEYICPDSVIKQSSKNENVIQIKTKSRGLFSIRFGKNDLDSYNTLLKFSKDLINDSICWNYEMKEGLFLIERSPSLDITYDFIIKNNIDNSSDAFKLYCEKTTKYEIINQLYIKEGNNWVSLGLSKIDFVIPTYIMENDLDISESLEEMDLLNRNFIEPIITAHSIINMKKSGSDSLMCFLRSPINQDCIILKNRNIHDDNVYELNIMYEEKIFEYMIYSKKEDKSLAFISEFINKLSNFYSKVLEDKNDSINDPDLMIDKADNNTNIEIDDNKEETKEGDSIDDNKEETREVDSIDDNDTNKKEILNNTDHNEIEKEKVINESNNKKKIVNDDEDEDDINIDNNNNIEHNNNDNNTNTETNLLAGFTFMSTNHKSPQNQQKSEIEAPIENKFVFNMNDFTTNNSVKDKEKNKNTTSVFSKFTLSTNTASNTIEKTEEHNNDLSFNPLFASKPKFTVPSLNTNSFGFSFNTNKTSAKASSDRESDQNNINPLLCNSSTKIGLFGSVPAHNDSNENTFSAFGFSFDKNKTSEKSSNNDKSNQNNTNPLFGNSSTKTGLFGNSPLQFGISNNIAFNFTSSNKTNNVSDANTTPVTNTISEATKTSVILNSEENKKCKPKEVPNVQEEIETKQKIIQENQDETNIENKSEEKSIKVDDETKIAEIGNNDASEKIKSDTIQQNTTEINPVAALKNENCEKEQSEQFFSKDNKDISSVNLDSRDSEVDTSISCTLYDISEPYNLLKNESGKDHKIKDYNMNYFDLDTMKNGRLLALRFNQYIKSCDDLYIRAQNIAISNRNISLNYKNNMKDIKDSVYDIKKETKLSSIINESDTSILTYNVENSYLLNHNDTSIPKYNAIKKIRSISEMEIKSIQKENDIKGYNKLINKNKSLIKPLTNNYKNSLYIPNENLNEIKNLKDDQDVNIENKIIKGEITKNDLEETNVKNKIIQGNIKENEKEIIIENEVITKDKANVKDINKNKYKKESNIKTETDNKKMDEKSNKTGIVANLVSNINNNSINNQINTKKEEKEENCNNQHHVDKMAKEYMEELNNHNNNKTFIKSEKVTCLRLTPASNDNMTNEQLLSIYIKSLRPVKKQDETSNTGVEEDTKDKEEYISTKEENSLLNYKNMSSSAINSCDTISSYYKYIDNGKIEMVSTGDMNINEAFDLLRYKIKILRKQLEIERKAREEITEDYMTLREELQEWIKKAEVINENFILERDANMEKDDYIQLLEEKIKMYENLIQRHNEVYPNDSIPNAEDSKIIE</sequence>
<organism evidence="3 4">
    <name type="scientific">Neocallimastix californiae</name>
    <dbReference type="NCBI Taxonomy" id="1754190"/>
    <lineage>
        <taxon>Eukaryota</taxon>
        <taxon>Fungi</taxon>
        <taxon>Fungi incertae sedis</taxon>
        <taxon>Chytridiomycota</taxon>
        <taxon>Chytridiomycota incertae sedis</taxon>
        <taxon>Neocallimastigomycetes</taxon>
        <taxon>Neocallimastigales</taxon>
        <taxon>Neocallimastigaceae</taxon>
        <taxon>Neocallimastix</taxon>
    </lineage>
</organism>
<feature type="region of interest" description="Disordered" evidence="2">
    <location>
        <begin position="643"/>
        <end position="696"/>
    </location>
</feature>
<comment type="caution">
    <text evidence="3">The sequence shown here is derived from an EMBL/GenBank/DDBJ whole genome shotgun (WGS) entry which is preliminary data.</text>
</comment>
<evidence type="ECO:0000256" key="1">
    <source>
        <dbReference type="SAM" id="Coils"/>
    </source>
</evidence>
<feature type="compositionally biased region" description="Basic and acidic residues" evidence="2">
    <location>
        <begin position="655"/>
        <end position="696"/>
    </location>
</feature>
<protein>
    <submittedName>
        <fullName evidence="3">Uncharacterized protein</fullName>
    </submittedName>
</protein>
<reference evidence="3 4" key="1">
    <citation type="submission" date="2016-08" db="EMBL/GenBank/DDBJ databases">
        <title>A Parts List for Fungal Cellulosomes Revealed by Comparative Genomics.</title>
        <authorList>
            <consortium name="DOE Joint Genome Institute"/>
            <person name="Haitjema C.H."/>
            <person name="Gilmore S.P."/>
            <person name="Henske J.K."/>
            <person name="Solomon K.V."/>
            <person name="De Groot R."/>
            <person name="Kuo A."/>
            <person name="Mondo S.J."/>
            <person name="Salamov A.A."/>
            <person name="Labutti K."/>
            <person name="Zhao Z."/>
            <person name="Chiniquy J."/>
            <person name="Barry K."/>
            <person name="Brewer H.M."/>
            <person name="Purvine S.O."/>
            <person name="Wright A.T."/>
            <person name="Boxma B."/>
            <person name="Van Alen T."/>
            <person name="Hackstein J.H."/>
            <person name="Baker S.E."/>
            <person name="Grigoriev I.V."/>
            <person name="O'Malley M.A."/>
        </authorList>
    </citation>
    <scope>NUCLEOTIDE SEQUENCE [LARGE SCALE GENOMIC DNA]</scope>
    <source>
        <strain evidence="3 4">G1</strain>
    </source>
</reference>
<evidence type="ECO:0000256" key="2">
    <source>
        <dbReference type="SAM" id="MobiDB-lite"/>
    </source>
</evidence>
<name>A0A1Y1ZRQ0_9FUNG</name>